<dbReference type="OrthoDB" id="407509at2759"/>
<dbReference type="EMBL" id="CAJOBZ010000065">
    <property type="protein sequence ID" value="CAF4937371.1"/>
    <property type="molecule type" value="Genomic_DNA"/>
</dbReference>
<accession>A0A821X676</accession>
<organism evidence="1 2">
    <name type="scientific">Pieris macdunnoughi</name>
    <dbReference type="NCBI Taxonomy" id="345717"/>
    <lineage>
        <taxon>Eukaryota</taxon>
        <taxon>Metazoa</taxon>
        <taxon>Ecdysozoa</taxon>
        <taxon>Arthropoda</taxon>
        <taxon>Hexapoda</taxon>
        <taxon>Insecta</taxon>
        <taxon>Pterygota</taxon>
        <taxon>Neoptera</taxon>
        <taxon>Endopterygota</taxon>
        <taxon>Lepidoptera</taxon>
        <taxon>Glossata</taxon>
        <taxon>Ditrysia</taxon>
        <taxon>Papilionoidea</taxon>
        <taxon>Pieridae</taxon>
        <taxon>Pierinae</taxon>
        <taxon>Pieris</taxon>
    </lineage>
</organism>
<dbReference type="AlphaFoldDB" id="A0A821X676"/>
<protein>
    <recommendedName>
        <fullName evidence="3">Endonuclease-reverse transcriptase</fullName>
    </recommendedName>
</protein>
<dbReference type="Proteomes" id="UP000663880">
    <property type="component" value="Unassembled WGS sequence"/>
</dbReference>
<evidence type="ECO:0000313" key="2">
    <source>
        <dbReference type="Proteomes" id="UP000663880"/>
    </source>
</evidence>
<evidence type="ECO:0000313" key="1">
    <source>
        <dbReference type="EMBL" id="CAF4937371.1"/>
    </source>
</evidence>
<gene>
    <name evidence="1" type="ORF">PMACD_LOCUS14388</name>
</gene>
<proteinExistence type="predicted"/>
<sequence length="161" mass="19474">MKTTDFSKKIKRKVFNTCILPCLTYGCETWALSSQHRDMLAHCQRAMERSILSIRKLDKQINADIRSRTGVTDILIKIDQMKWRWTGHMLRSSHEKWSKIVTEWYPRDGKRRRGRPRKRWEDELKLTAGYNWRRVAKDREQWKGLEEAFAKRHTELRDILE</sequence>
<reference evidence="1" key="1">
    <citation type="submission" date="2021-02" db="EMBL/GenBank/DDBJ databases">
        <authorList>
            <person name="Steward A R."/>
        </authorList>
    </citation>
    <scope>NUCLEOTIDE SEQUENCE</scope>
</reference>
<dbReference type="PANTHER" id="PTHR47027">
    <property type="entry name" value="REVERSE TRANSCRIPTASE DOMAIN-CONTAINING PROTEIN"/>
    <property type="match status" value="1"/>
</dbReference>
<dbReference type="PANTHER" id="PTHR47027:SF20">
    <property type="entry name" value="REVERSE TRANSCRIPTASE-LIKE PROTEIN WITH RNA-DIRECTED DNA POLYMERASE DOMAIN"/>
    <property type="match status" value="1"/>
</dbReference>
<name>A0A821X676_9NEOP</name>
<keyword evidence="2" id="KW-1185">Reference proteome</keyword>
<comment type="caution">
    <text evidence="1">The sequence shown here is derived from an EMBL/GenBank/DDBJ whole genome shotgun (WGS) entry which is preliminary data.</text>
</comment>
<dbReference type="PROSITE" id="PS51257">
    <property type="entry name" value="PROKAR_LIPOPROTEIN"/>
    <property type="match status" value="1"/>
</dbReference>
<evidence type="ECO:0008006" key="3">
    <source>
        <dbReference type="Google" id="ProtNLM"/>
    </source>
</evidence>